<dbReference type="SUPFAM" id="SSF49265">
    <property type="entry name" value="Fibronectin type III"/>
    <property type="match status" value="3"/>
</dbReference>
<feature type="domain" description="Fibronectin type-III" evidence="3">
    <location>
        <begin position="4844"/>
        <end position="4942"/>
    </location>
</feature>
<evidence type="ECO:0000313" key="5">
    <source>
        <dbReference type="Proteomes" id="UP000225706"/>
    </source>
</evidence>
<feature type="domain" description="Fibronectin type-III" evidence="3">
    <location>
        <begin position="4260"/>
        <end position="4357"/>
    </location>
</feature>
<feature type="transmembrane region" description="Helical" evidence="2">
    <location>
        <begin position="6373"/>
        <end position="6396"/>
    </location>
</feature>
<dbReference type="InterPro" id="IPR011030">
    <property type="entry name" value="Lipovitellin_superhlx_dom"/>
</dbReference>
<reference evidence="5" key="1">
    <citation type="journal article" date="2017" name="bioRxiv">
        <title>Comparative analysis of the genomes of Stylophora pistillata and Acropora digitifera provides evidence for extensive differences between species of corals.</title>
        <authorList>
            <person name="Voolstra C.R."/>
            <person name="Li Y."/>
            <person name="Liew Y.J."/>
            <person name="Baumgarten S."/>
            <person name="Zoccola D."/>
            <person name="Flot J.-F."/>
            <person name="Tambutte S."/>
            <person name="Allemand D."/>
            <person name="Aranda M."/>
        </authorList>
    </citation>
    <scope>NUCLEOTIDE SEQUENCE [LARGE SCALE GENOMIC DNA]</scope>
</reference>
<dbReference type="Gene3D" id="1.25.10.20">
    <property type="entry name" value="Vitellinogen, superhelical"/>
    <property type="match status" value="1"/>
</dbReference>
<dbReference type="InterPro" id="IPR015816">
    <property type="entry name" value="Vitellinogen_b-sht_N"/>
</dbReference>
<feature type="region of interest" description="Disordered" evidence="1">
    <location>
        <begin position="6496"/>
        <end position="6535"/>
    </location>
</feature>
<dbReference type="InterPro" id="IPR015819">
    <property type="entry name" value="Lipid_transp_b-sht_shell"/>
</dbReference>
<dbReference type="InterPro" id="IPR038081">
    <property type="entry name" value="CalX-like_sf"/>
</dbReference>
<dbReference type="PANTHER" id="PTHR16897:SF2">
    <property type="entry name" value="OS03G0226600 PROTEIN"/>
    <property type="match status" value="1"/>
</dbReference>
<dbReference type="SUPFAM" id="SSF56968">
    <property type="entry name" value="Lipovitellin-phosvitin complex, beta-sheet shell regions"/>
    <property type="match status" value="1"/>
</dbReference>
<evidence type="ECO:0000256" key="1">
    <source>
        <dbReference type="SAM" id="MobiDB-lite"/>
    </source>
</evidence>
<protein>
    <recommendedName>
        <fullName evidence="3">Fibronectin type-III domain-containing protein</fullName>
    </recommendedName>
</protein>
<feature type="region of interest" description="Disordered" evidence="1">
    <location>
        <begin position="6624"/>
        <end position="6720"/>
    </location>
</feature>
<dbReference type="CDD" id="cd00063">
    <property type="entry name" value="FN3"/>
    <property type="match status" value="2"/>
</dbReference>
<dbReference type="PANTHER" id="PTHR16897">
    <property type="entry name" value="OS10G0105400 PROTEIN"/>
    <property type="match status" value="1"/>
</dbReference>
<dbReference type="InterPro" id="IPR016024">
    <property type="entry name" value="ARM-type_fold"/>
</dbReference>
<name>A0A2B4RTT2_STYPI</name>
<dbReference type="InterPro" id="IPR003961">
    <property type="entry name" value="FN3_dom"/>
</dbReference>
<feature type="compositionally biased region" description="Basic and acidic residues" evidence="1">
    <location>
        <begin position="6586"/>
        <end position="6604"/>
    </location>
</feature>
<dbReference type="PROSITE" id="PS50853">
    <property type="entry name" value="FN3"/>
    <property type="match status" value="4"/>
</dbReference>
<feature type="compositionally biased region" description="Polar residues" evidence="1">
    <location>
        <begin position="6665"/>
        <end position="6693"/>
    </location>
</feature>
<dbReference type="InterPro" id="IPR036116">
    <property type="entry name" value="FN3_sf"/>
</dbReference>
<evidence type="ECO:0000313" key="4">
    <source>
        <dbReference type="EMBL" id="PFX19960.1"/>
    </source>
</evidence>
<organism evidence="4 5">
    <name type="scientific">Stylophora pistillata</name>
    <name type="common">Smooth cauliflower coral</name>
    <dbReference type="NCBI Taxonomy" id="50429"/>
    <lineage>
        <taxon>Eukaryota</taxon>
        <taxon>Metazoa</taxon>
        <taxon>Cnidaria</taxon>
        <taxon>Anthozoa</taxon>
        <taxon>Hexacorallia</taxon>
        <taxon>Scleractinia</taxon>
        <taxon>Astrocoeniina</taxon>
        <taxon>Pocilloporidae</taxon>
        <taxon>Stylophora</taxon>
    </lineage>
</organism>
<dbReference type="Gene3D" id="2.30.230.10">
    <property type="entry name" value="Lipovitellin, beta-sheet shell regions, chain A"/>
    <property type="match status" value="1"/>
</dbReference>
<dbReference type="STRING" id="50429.A0A2B4RTT2"/>
<feature type="region of interest" description="Disordered" evidence="1">
    <location>
        <begin position="6583"/>
        <end position="6604"/>
    </location>
</feature>
<dbReference type="GO" id="GO:0005319">
    <property type="term" value="F:lipid transporter activity"/>
    <property type="evidence" value="ECO:0007669"/>
    <property type="project" value="InterPro"/>
</dbReference>
<keyword evidence="2" id="KW-0472">Membrane</keyword>
<evidence type="ECO:0000256" key="2">
    <source>
        <dbReference type="SAM" id="Phobius"/>
    </source>
</evidence>
<dbReference type="OrthoDB" id="6153184at2759"/>
<dbReference type="SUPFAM" id="SSF141072">
    <property type="entry name" value="CalX-like"/>
    <property type="match status" value="1"/>
</dbReference>
<evidence type="ECO:0000259" key="3">
    <source>
        <dbReference type="PROSITE" id="PS50853"/>
    </source>
</evidence>
<keyword evidence="5" id="KW-1185">Reference proteome</keyword>
<comment type="caution">
    <text evidence="4">The sequence shown here is derived from an EMBL/GenBank/DDBJ whole genome shotgun (WGS) entry which is preliminary data.</text>
</comment>
<dbReference type="SUPFAM" id="SSF48371">
    <property type="entry name" value="ARM repeat"/>
    <property type="match status" value="1"/>
</dbReference>
<feature type="compositionally biased region" description="Basic and acidic residues" evidence="1">
    <location>
        <begin position="6695"/>
        <end position="6710"/>
    </location>
</feature>
<feature type="domain" description="Fibronectin type-III" evidence="3">
    <location>
        <begin position="3190"/>
        <end position="3292"/>
    </location>
</feature>
<gene>
    <name evidence="4" type="ORF">AWC38_SpisGene15608</name>
</gene>
<dbReference type="Gene3D" id="2.60.40.10">
    <property type="entry name" value="Immunoglobulins"/>
    <property type="match status" value="2"/>
</dbReference>
<accession>A0A2B4RTT2</accession>
<keyword evidence="2" id="KW-0812">Transmembrane</keyword>
<dbReference type="InterPro" id="IPR013783">
    <property type="entry name" value="Ig-like_fold"/>
</dbReference>
<keyword evidence="2" id="KW-1133">Transmembrane helix</keyword>
<sequence length="6802" mass="756566">MISNAGTVDLTPVSCDFNGRQHSYLIKLDVREPRLRRVHQGRILVNHPVNEEFEEQLSKPFYFQQEDHGTITDILFAKRSESPEIAAFKKGIAGGFQLNLKEVHRSNFYEVLENDDSGIFRTKYSVISANETHAHLHRSWTNQDYQTFADGTPASAEHKVQSQHNAYIHLKEGKVERVHRTNRAFFRPTNGHPRADNFEGFKGQEQDIEMSTKGYSRLTLRSCQGPEHHRSKRLASEEQHLKIAGTLNKDNILFTDTEKIKWSKIGREKKTPRSFYEVLRCFTDKSMKERQIADCSNEMHRMVREDGETFRKLKRLVRNRSHQNITSWTIYIAALAGSGNYDAQNTLAEAVKGDYPRTLSKEEYKTFLIGIFYLPEGPLHSQLFDALFNLVSREEKGDEVTSTAMLVLAGLAERARRSGYNESLCDSVAEMIHSRYKNRSTLYHPDSLDHEMQLRDHIWAFGNLGHHSGLPVILKHIDHDNSGIRSAVISAMRKLLPEHTNQHLMQALYVDEHPDVKAAVVDILVERHQNLSDSVVQGLERALWHAKESETLDSSIIQLIENHGDHPKAVYLRKRRDAIHREKRALFSFLRPREFALGPSQRWQKTYGGSWVGAESVIQFINQVKLRIGIFGGKFEIDLDNQAYIQGHILKFGFEVVRGKAVFKASASFKNDFPKDLIHTIADVGDNLLRKFDSITSVIAEQINQVIRKLKGYLPLNIDKFLDFIKKLVQFLQNLVQPLKSINLIGKVINLSKDVSSRLKDWKWLTEMIKKIQYSRRRLTGVDDVFKNVIAALDKILDIVGSITKYLPHNLPVEFNIMKLLYILRSVSGDLHFDKMKEYFNSLGFSVPDGFRLQFPFKFSIRLLFSLETFQQVPMKLLRFANHFLDVSSLLDILRSIRFPRLHLPDMNQRFPSFKESGFNFGLPFNWRISLKFNLNLKSPSFQKFISILQKLGDFLEQFTLPGFDLGTFFEEILPGKIFDLGAFYKDLFDGSADSNSENPSDVLQEFLEKLVRMLDFQSGNVLAIGDITDFFHELGLGITDFADKNVKHICEVSKVAFNSSREFKEFGVSVEMEGMKLLQAVENTTKNAFTELLNFTVLLDSLTDQIQRNVTTAAKEFVTESLQGLTTKLKYIQNLKDDLVDFANGTASKVNGACTKAAIFSADVIDKVQENAREALLELGSFTGPVATKIKTVGRDLKYAVSNVEKWYEENMAARVGKISRVAQIVSDFLSVLNSKKGFLKSVREIAVQINEALRRLQNLPEYANKARKTVDDVLNFADRAQNYKKEIQKLDIRKQFGLAFDQRIQDVCNEFKTITAETLDKFGNYDIVKEVETFFKKEVDKLVRKAVSKFSRIKEPINEMQEELRNIKAMVREVMGILIEFKPFTNSFLPILETVGKLPECKKIKKILVESTEACVHKAFEVGRYVIYQYNDLKKEVKVLYDMVPATWKNFKIQKCIKGGACISKAFIDQAKTIKDKVDVLKDKFKKASGYSDTLETCKRGVDNITAVIDTVQLLVEQVQNLSVKDDLQRVKSILLKLTGRNPEGNGESVVHRRSITYVKERIERIVDYVQMTKAVQRKLEEFLKNAFQAMRNVYDDAVLEHIKAVRDVRSKLQLSYEFWKKTNNANNVLQALDTATQGAMQYAENSEGVKNLISGPIIYLLSETEELDNVVKPYLDKYAPKFTNTVTVVNSFLDKVTDFLNKLQLRQRGLDLRAYKPWNQIPYCSEEVCVRSIKRSSSLYLETIFTWKFPHLDDLSSMEKSGRWLTPGLFDDYKVEGISRLSNSEVMLGMHGVSSNKGKASLLVVTGFGRGVKKIIQLRNKGNPLAVKIGGVAVSRDYIWISDRTSKKIHQVKKSSVTRSFSSKKPSWIEVAKTLSVEGTATSVSHDELTNVLWVTDSKGEKAYGYKLLSDGDLFSPGLTPDRVIVIGANAQGMAIVRQFSTEYVCISKCAMISGFQCKLEFHDISGGDEIGKKKPSRVIRTPSGLQSVTSVDKEVIAVAFSSGTYAEKENVELIGGDFEERYFYLRLPILKTTFGIHENCLFFSVMKDYIIRPRKLIPIGDMVCGTTRKRSTSQELLESDVYSEKLEEIHLRNRRIRRQASDPGSCSILFRGNALRGYQQFLPEYSQTIIVFGIPVRLFAGAGGYYSVDYQGQVCFKDKVFRLGLIPGAWVSVYAGAALSAFVVEAGITIEARILETYLIPDLSIRIDKWPLKACMELKMRMTPLRIRVSLWYRLRLCFRVKCWLIGCRVNDGWCGRNTIWEWWWSAKTIDRTLFTNCRQDIDKTPPIAGTCTARQAADKKYFVQWHGFHEDTEIKNYHVRIGSIQGSGDDYSAWVGTSLSVVVDDLPIMHGRDVYVSLLATNDMGRDSKLVNCPKFTARRKGPQIRYVYDGVNEHQDLDYQSDSFALGMNFAIKSDIDDIAYLRWGVSSSSSCTLNEAEADVFPLTPLGDSTTIQTSNLDLHHGRKYFTRIYAMDSIGLKVVMCSNGIVIDRTPPLPGHFQDGAGESDAMFIPSLRRIRGKFDPFKDLESPMVRYDWKISRNNTNEDVTSFVEIAFTQQTPLMDGLSLEAGFPYKLVLRGTNAAGLQTIITSNGFVPDNTPPHCANKAIDVTDDEDIFDVDFVGKLSGIQAKWKCLDQESGIRTQLVGVGTYPGGDDVRSFEDVTFVTHKVFQDGMVFASFSDVSILPRVRYHTTIKIINGANLKKTITSDGIIIDNTPPTVASQYIKDGVEGKDKNYTSERLTFSAHWEQAFAESESGIVEYSVALGTDPGLDDIQNFKTVGSQTEVTFSGLLLSSGQRYFVTVVGCNGIAMCINGSSNGAIVDFVPPHTGKVITGLTGPPLLYQWVTKSVWARWNWCVAEEKRASGPLDSNQCRNDSFYDVHSGVAGFGISVASLRNDDVLAAFKKAGRVRSTGRNIDLEDGVYSLVIEAKDKAGVVARGLSNTFIVDSSPPLVTNVQHGHFGETLSAVNKLRITFRAYVEIEDDLSQVKTYKVGVGSYPGADDVLKFESISLSTPVSSLRANWTASNVLSVENNRRYFITIWAINSAGLFRIKSSPPLLSDHDTPRSGIVLDGWGSADAQYQSYSTLFRAHWYGFTDFSGVKTVLLGLSSKPDSVSCDVQKEEIVPSNRNYYLLFGLNLTSGQKYYACLKMIDRAGNQAVFHSNGVIVDGTPPLPGSVTDGKPGKEIDAQVESSFLQASWFNFTEHETKILTYHLAFGTSPGAQDAQPFIDVGLINTASSSRLQVAQLTSGMRYYATVIAFNLLGMPSALVSSKGVLVDFTPPVFSKPLSDGDRLNEDLSSTTGGSLAATWTCNDPETSLASIQIAFGSQPGEVDVMKFTKLESGGRYFVNVTAVNGVGFETTVTSEGVIVDNSPPVCLQVWDGRDDARQDLQYASSSSKLRLSWVCVDKESPIFHYRFSVKNLRTEENIIPFHAVRTPLNSTGSAIITGGGQIASKYEEGEIYAVGIEVINAVGLSSVNWTDGVMIDSSPPRVNNLQLAYDPNKNSLEASWTVKDEQSGIESVAWGLGTNPEYNDGINLTILSSFQTSISISDIPLLLGRTYFLSLFVLNKAGLHSTSVSRGVVVDPTAPNPGVVIAQYGFPSDFNQETNEVPASFIMVTWTGFTDPESGIRQTSWAVGEDLLALKSNSGDLYTEVNADDSVGGVVINNQTLVGNRTYFGWIRARNGAGLQRTECSSGLFIILGKFTAGLVIDGPVIGAKDVDFQLDDKVIWTHWSGFKDPVFGIHRYDWCIRDQPPDLSKSDLCKWPFIEVYDLKTSTNRFHNLTLEHGKKYYVTVRAENSRGERVSASSDGVIVDRTPPIGKSLQISPTTGKGTLYVNTPSAPVATWYMDDLESSISHFLVGVGSFQFQDDLLGFQRVHSLTRSIDLDLLNFTLYQGMVFHLTVIGVNMLGLKTTLTSQQLVVDWTPPESGVVMDGNLTSTDRQELLDTDYQNEKETLSAHWEGFQDAESSVIEYKWCVGTMQGVCDLHSLTSSNLQTSVHLSMILKDGQRYFFTVEALNGAGLKQTAYSDGVTLDASPPNQHGNLFLSFSWEAPSDEESGICSVEWCASSKAESCDIVSWSVVDKSITSIEHPLPRPLAPGTVAFIRLRATNCAGMVTTAISKPLLIDGTKPTVGAVIVGNTVKTKYLRKDDPITAEWSGFIDVDSGLSHFEWALCHAGTTKDCIIPFVDVGLKTSIKNSALDIKPGVSYVVVLRAHNKVGLYSEAVSNQFIFEITAPIAGTVYDGSSGGNDAALQISDSDVSATWSPFTDPNSRIVEYEMCVGTAQEKCDVSAFVSVGISRKGVITGLSLNHTGKYFVTVRATNEAGYSVVAASNGVEVDTTPPVAGEIRDGQTLEDIDFQAGVGAYNGAGAVTRVTSNGFEVDGTPPVISKVVDLQGGPPFVDKDYISAIDAYCVRWETEDAKSPVLKSEVSICSAIDLNNCLLNNMDVENRTEICFADLELQEGAKYVTTIRSTNTVGRASELSSDGFVVDSTPPLVGDIMHIENPPVGESQEVFTNSEISVKWSGFSDMESEVEKYFVCVGTKPGECNITSLTDLGNATTYILQDQGLAQGETYFVSIKAKNIAGLVSDFVSSSGVTVDMTGPTSEGQILDGEKEDEDIDFQKRRTFLTAHWNEFEDLESDLISLSWCAGLSPGSCNLVQKTELTPSSTSTRKVLNKPLKNGERYYVTVNAVNGAGVQTTYTSDGVTVEETPPTSGIVIYGEGRDSRYVNGEQDIHAHWINFEDLESGIDSYEIALCDARNVSFCPQSFTGVGKATNVSITGLDLESGGQYFVIVRAINFAGLHAQASSDRFTVDFTSPLAGEARIGTALEPTKYQSDLTNLIVRWDNFSDPESRISQYKVCVTTMPGNCTVTKYIEVGMDVNFTFHDLHLLHGELYYVVVKGTNPIGMSSETTTNPILIDSTPPVLKYPDTVIINTTGENPTEDISVHEGLQGSDHVRFKCSEELLTADWDEFEDPESQLERYDWCVGTSQARCDVLALRSVEKRSHGADITRRIPSGTILFTTVYAINGVGLKVRLVSEQCEVISVAPKAVEVIDIPTSNRTTLSDIDWKSMAQSLSLRWEIFGGYVGDISRFHIQVAITQPSSNLSLPQIDSEKSWRREPLVHDFMDVLASEKNVTLQGVALEPWERYREVVRIWNEGGIYSDSASDGLRIEPAAPPERGLFILDKAAEQEPLRWLPGIRLPPVNDSALDSEIKYISSPGEVELIVRSGLNDSSDRTAFILDHNLFSPTKEFKITVERVTSDANETNTTENFRVMKVYPGFADPDGPCCARRPLNPQSVFSDTHFKTTMPSQHFGLSIVRLLNDHFAVGSSNKAFILPLRNRAASHITLPDDITSPKETPILVSSHGSRSVFLASGIAYVYRSEVSDVGNLELKRIAILGNCKSVSTVLCAANNTWTDNVKHVMAINQNTVAITGINSTTNSSVVALFQERNGMWKLAQVLGKENSHNNFGHSLSLNKRFLAVATGEGMNSNISVYSIETFTLLMTIGISEHEKITSPFSLYLTESDALIMVSEKSKSVDVLQLNIISSSYKDVCDFQVAYNEHLSGHLDVVARDGGYIIALGMLTSEGRDGVRLLGFHGIFTDNKLTKCANLGRVIARESGLRVDNGIPRTTVSFINDTVLFGAPDVVAWPGQGEDSGTGRIYIATYCPIDHVRVRVSHIKDIGSVRCTPCEAGRKSFGGFAEMCSECEGMSCSTPQSDNPFSFKSKICDAVSCHSQSILNVSTNGLNFSFANGSFFVPGPENLYTVQLLETTRANLSTSSLSESFVIDPTSPDPGLVYDGLGSDPSTNCSDNSTFGEDSQCSTRDFKETDVDYTYNTREVHARWLDFLDEESDIVEYFWCVGTKPMTDDIRGCESTGLKPNGSHYGLNFGQGDTYYVTVIACNGARRCSAAHSDGVTIDTTPPVMKYVRDGIMGPDMDFQVFVDIIFAYFSASDPDSNVTSYEIAWGTAPGLTDVKEFEEVTNTTIWLAKFKDNALGVDNRYYATVRATNGAGLLSEELSSNGIVVGKSEFVFDNATSAEFFFDTVNVKEDGTRKDGGVGKTYGTLTVPEGAVEEQVKLRSYSLDDKTMDTNKTEEGPVSNPTYTRPKQFMLGNYSFVIKALDPQNNTVKEGFQFAKPITIAMFYDVDNLVKANSEHVNNELTKEDIDPVLYLWDSKNASWFDAALTCPEPWSHVNKSINLLTVKVCHLTQFSFLWSFYAQNGLVLFDKNNSMYNGDGVVEVTRSRRVTKLEFQLRRAKGSQGDITVQWSLYQNDSSDSMELLWPKSGQVSFTDGQWNHSFIINVDNNEEEVQQSVVWVQLDETTGGAVLASRDKTSAKILISGNEEQTGTWRWIVTGVFCGVLLIFVGVFVYSLRKRKQESQRTNHSRTEIELPSCGSMQRERGLAGEQMYSNDVDPLEPDPQTVSEMYDSDIGKPPVSPKRTHRAVSPLLCAPVMRLAWHLEQTSAQEQGNLNTCGKSVPHKGSDSKLQSTFGKKKRNKTRLTKRSSTTSKDKYCDGHELVLTPVSGDDEMESSSSSLKLVDMGLTNPLYESVLNYSEVSDADSVRREEKSNSKSEERKKIYMRTERSRTEIELPQLAGKKMYSSDVHPPEPDPETVSEMYGGDLRRPSVSPNKTHRAVSPLSCTSETRLAWHPQQTSAQEQGKLSTSGESVPREGSDSKLRSTFGKEKKRRSTTSKDKYYDGHELVLTPVSGDDEMESSSSSLKLVDMRLTNPLYESVLNCSPEVSDADSLRREEKGNSKFEERKKIYMRYGPFSHRI</sequence>
<feature type="domain" description="Fibronectin type-III" evidence="3">
    <location>
        <begin position="4521"/>
        <end position="4620"/>
    </location>
</feature>
<dbReference type="EMBL" id="LSMT01000336">
    <property type="protein sequence ID" value="PFX19960.1"/>
    <property type="molecule type" value="Genomic_DNA"/>
</dbReference>
<feature type="compositionally biased region" description="Basic residues" evidence="1">
    <location>
        <begin position="6516"/>
        <end position="6527"/>
    </location>
</feature>
<proteinExistence type="predicted"/>
<dbReference type="Gene3D" id="2.60.40.2030">
    <property type="match status" value="1"/>
</dbReference>
<dbReference type="SMART" id="SM00060">
    <property type="entry name" value="FN3"/>
    <property type="match status" value="10"/>
</dbReference>
<dbReference type="Proteomes" id="UP000225706">
    <property type="component" value="Unassembled WGS sequence"/>
</dbReference>